<gene>
    <name evidence="6" type="ORF">SLNSH_19195</name>
</gene>
<accession>A0A2T1HNZ4</accession>
<protein>
    <submittedName>
        <fullName evidence="6">Poly-beta-hydroxybutyrate polymerase</fullName>
    </submittedName>
</protein>
<evidence type="ECO:0000259" key="4">
    <source>
        <dbReference type="Pfam" id="PF07167"/>
    </source>
</evidence>
<evidence type="ECO:0000256" key="2">
    <source>
        <dbReference type="ARBA" id="ARBA00023315"/>
    </source>
</evidence>
<dbReference type="PANTHER" id="PTHR36837:SF5">
    <property type="entry name" value="POLY-3-HYDROXYBUTYRATE SYNTHASE"/>
    <property type="match status" value="1"/>
</dbReference>
<keyword evidence="7" id="KW-1185">Reference proteome</keyword>
<dbReference type="Pfam" id="PF12551">
    <property type="entry name" value="PHBC_N"/>
    <property type="match status" value="1"/>
</dbReference>
<dbReference type="RefSeq" id="WP_106338881.1">
    <property type="nucleotide sequence ID" value="NZ_PVZS01000026.1"/>
</dbReference>
<reference evidence="7" key="1">
    <citation type="submission" date="2018-03" db="EMBL/GenBank/DDBJ databases">
        <authorList>
            <person name="Sun L."/>
            <person name="Liu H."/>
            <person name="Chen W."/>
            <person name="Huang K."/>
            <person name="Liu W."/>
            <person name="Gao X."/>
        </authorList>
    </citation>
    <scope>NUCLEOTIDE SEQUENCE [LARGE SCALE GENOMIC DNA]</scope>
    <source>
        <strain evidence="7">SH9</strain>
    </source>
</reference>
<feature type="domain" description="Poly-beta-hydroxybutyrate polymerase N-terminal" evidence="4">
    <location>
        <begin position="118"/>
        <end position="285"/>
    </location>
</feature>
<dbReference type="AlphaFoldDB" id="A0A2T1HNZ4"/>
<dbReference type="InterPro" id="IPR029058">
    <property type="entry name" value="AB_hydrolase_fold"/>
</dbReference>
<feature type="domain" description="Poly-beta-hydroxybutyrate polymerase N-terminal" evidence="5">
    <location>
        <begin position="41"/>
        <end position="80"/>
    </location>
</feature>
<evidence type="ECO:0000256" key="3">
    <source>
        <dbReference type="SAM" id="MobiDB-lite"/>
    </source>
</evidence>
<dbReference type="PANTHER" id="PTHR36837">
    <property type="entry name" value="POLY(3-HYDROXYALKANOATE) POLYMERASE SUBUNIT PHAC"/>
    <property type="match status" value="1"/>
</dbReference>
<feature type="region of interest" description="Disordered" evidence="3">
    <location>
        <begin position="582"/>
        <end position="609"/>
    </location>
</feature>
<dbReference type="EMBL" id="PVZS01000026">
    <property type="protein sequence ID" value="PSC03394.1"/>
    <property type="molecule type" value="Genomic_DNA"/>
</dbReference>
<dbReference type="GO" id="GO:0016746">
    <property type="term" value="F:acyltransferase activity"/>
    <property type="evidence" value="ECO:0007669"/>
    <property type="project" value="UniProtKB-KW"/>
</dbReference>
<sequence length="609" mass="67168">MNELPLPVRVESAPAPAGPVHPDYLAPAEPADGSRPIQTLEDLDHFATAMVAEATRGLSPTALSLAMADWAIHLAVSPGKRLELALEAWRMAMKLADSAGAMARGAEPEPLAEARPGDNRFRGPAWSAPPYRLISEGFLLAQRWWEEATRGVHGVSPHHQDVVSFTARQALDVASPSNWPWLNPEILERTAKAGGLNLAQGFANWMEDATRNLAGRPPAGAETFQVGRDVAVTPGKIVFRNRLIELIQYAPTTTQVRREPVLLVPAWIMKYYILDLSPQNSLVRHLVDSGHTVFCISWRNVTSEDRDLSLDDYRRLGVMAALDAISAIAPERKVHAAGYCLGGTLLSLAAAAMAEFGDDRLASMTLFAAQTDFTEPGELQLFIDDSQVSLLESMMWEEGTLDASQMAGAFQMLRSNDLIWSRLVHDYLMGQRTPLNDLMAWNADATRLPYRMHSEYLRRFFLANDLASGRVMVKGRPVAIQNIRLPIFAVGTERDHVAPWRSVYKIHYLAETDVTFVLTSGGHNAGIVSEPGRKDRHYRMAVKPEGAHRLSADEWLVQSTAGSGSWWPAWFRWLDARSSNSLDAPPPLGSEEAGYPALEDAPGSYVLQK</sequence>
<comment type="caution">
    <text evidence="6">The sequence shown here is derived from an EMBL/GenBank/DDBJ whole genome shotgun (WGS) entry which is preliminary data.</text>
</comment>
<dbReference type="InterPro" id="IPR022211">
    <property type="entry name" value="PHBC_N"/>
</dbReference>
<dbReference type="Pfam" id="PF07167">
    <property type="entry name" value="PhaC_N"/>
    <property type="match status" value="1"/>
</dbReference>
<dbReference type="SUPFAM" id="SSF53474">
    <property type="entry name" value="alpha/beta-Hydrolases"/>
    <property type="match status" value="1"/>
</dbReference>
<evidence type="ECO:0000313" key="7">
    <source>
        <dbReference type="Proteomes" id="UP000239772"/>
    </source>
</evidence>
<dbReference type="OrthoDB" id="7208816at2"/>
<dbReference type="GO" id="GO:0042619">
    <property type="term" value="P:poly-hydroxybutyrate biosynthetic process"/>
    <property type="evidence" value="ECO:0007669"/>
    <property type="project" value="InterPro"/>
</dbReference>
<proteinExistence type="predicted"/>
<evidence type="ECO:0000256" key="1">
    <source>
        <dbReference type="ARBA" id="ARBA00022679"/>
    </source>
</evidence>
<evidence type="ECO:0000313" key="6">
    <source>
        <dbReference type="EMBL" id="PSC03394.1"/>
    </source>
</evidence>
<name>A0A2T1HNZ4_9HYPH</name>
<evidence type="ECO:0000259" key="5">
    <source>
        <dbReference type="Pfam" id="PF12551"/>
    </source>
</evidence>
<keyword evidence="2" id="KW-0012">Acyltransferase</keyword>
<dbReference type="InterPro" id="IPR010941">
    <property type="entry name" value="PhaC_N"/>
</dbReference>
<dbReference type="InterPro" id="IPR051321">
    <property type="entry name" value="PHA/PHB_synthase"/>
</dbReference>
<dbReference type="Proteomes" id="UP000239772">
    <property type="component" value="Unassembled WGS sequence"/>
</dbReference>
<organism evidence="6 7">
    <name type="scientific">Alsobacter soli</name>
    <dbReference type="NCBI Taxonomy" id="2109933"/>
    <lineage>
        <taxon>Bacteria</taxon>
        <taxon>Pseudomonadati</taxon>
        <taxon>Pseudomonadota</taxon>
        <taxon>Alphaproteobacteria</taxon>
        <taxon>Hyphomicrobiales</taxon>
        <taxon>Alsobacteraceae</taxon>
        <taxon>Alsobacter</taxon>
    </lineage>
</organism>
<keyword evidence="1" id="KW-0808">Transferase</keyword>
<feature type="region of interest" description="Disordered" evidence="3">
    <location>
        <begin position="1"/>
        <end position="32"/>
    </location>
</feature>
<dbReference type="Gene3D" id="3.40.50.1820">
    <property type="entry name" value="alpha/beta hydrolase"/>
    <property type="match status" value="1"/>
</dbReference>